<comment type="caution">
    <text evidence="1">The sequence shown here is derived from an EMBL/GenBank/DDBJ whole genome shotgun (WGS) entry which is preliminary data.</text>
</comment>
<evidence type="ECO:0000313" key="2">
    <source>
        <dbReference type="Proteomes" id="UP000029227"/>
    </source>
</evidence>
<dbReference type="EMBL" id="BBMN01000007">
    <property type="protein sequence ID" value="GAL05548.1"/>
    <property type="molecule type" value="Genomic_DNA"/>
</dbReference>
<sequence length="40" mass="4696">MDFVLTCHFSLPMNKNMSVPHDADPIANITLYHFFSKKRE</sequence>
<proteinExistence type="predicted"/>
<organism evidence="1 2">
    <name type="scientific">Photobacterium aphoticum</name>
    <dbReference type="NCBI Taxonomy" id="754436"/>
    <lineage>
        <taxon>Bacteria</taxon>
        <taxon>Pseudomonadati</taxon>
        <taxon>Pseudomonadota</taxon>
        <taxon>Gammaproteobacteria</taxon>
        <taxon>Vibrionales</taxon>
        <taxon>Vibrionaceae</taxon>
        <taxon>Photobacterium</taxon>
    </lineage>
</organism>
<dbReference type="AlphaFoldDB" id="A0A090QTH8"/>
<protein>
    <submittedName>
        <fullName evidence="1">Uncharacterized protein</fullName>
    </submittedName>
</protein>
<name>A0A090QTH8_9GAMM</name>
<accession>A0A090QTH8</accession>
<gene>
    <name evidence="1" type="ORF">JCM19237_638</name>
</gene>
<reference evidence="1 2" key="1">
    <citation type="journal article" date="2014" name="Genome Announc.">
        <title>Draft Genome Sequences of Two Vibrionaceae Species, Vibrio ponticus C121 and Photobacterium aphoticum C119, Isolated as Coral Reef Microbiota.</title>
        <authorList>
            <person name="Al-saari N."/>
            <person name="Meirelles P.M."/>
            <person name="Mino S."/>
            <person name="Suda W."/>
            <person name="Oshima K."/>
            <person name="Hattori M."/>
            <person name="Ohkuma M."/>
            <person name="Thompson F.L."/>
            <person name="Gomez-Gil B."/>
            <person name="Sawabe T."/>
            <person name="Sawabe T."/>
        </authorList>
    </citation>
    <scope>NUCLEOTIDE SEQUENCE [LARGE SCALE GENOMIC DNA]</scope>
    <source>
        <strain evidence="1 2">JCM 19237</strain>
    </source>
</reference>
<evidence type="ECO:0000313" key="1">
    <source>
        <dbReference type="EMBL" id="GAL05548.1"/>
    </source>
</evidence>
<dbReference type="Proteomes" id="UP000029227">
    <property type="component" value="Unassembled WGS sequence"/>
</dbReference>